<organism evidence="2 3">
    <name type="scientific">Xylophilus rhododendri</name>
    <dbReference type="NCBI Taxonomy" id="2697032"/>
    <lineage>
        <taxon>Bacteria</taxon>
        <taxon>Pseudomonadati</taxon>
        <taxon>Pseudomonadota</taxon>
        <taxon>Betaproteobacteria</taxon>
        <taxon>Burkholderiales</taxon>
        <taxon>Xylophilus</taxon>
    </lineage>
</organism>
<evidence type="ECO:0000313" key="3">
    <source>
        <dbReference type="Proteomes" id="UP000464787"/>
    </source>
</evidence>
<keyword evidence="3" id="KW-1185">Reference proteome</keyword>
<dbReference type="KEGG" id="xyk:GT347_11770"/>
<dbReference type="RefSeq" id="WP_160552133.1">
    <property type="nucleotide sequence ID" value="NZ_CP047650.1"/>
</dbReference>
<accession>A0A857J4A6</accession>
<dbReference type="InterPro" id="IPR006311">
    <property type="entry name" value="TAT_signal"/>
</dbReference>
<sequence>MNAPASRRLALAAALAGLGSLGAASAQAAAPLLDPTELSMAVMPTTLIDSGGGDKYTLYADTGEPDLTPVVKAGEIRLKVAPAPIPTPGRSRFVMRIYAQDQAESALNISFVVTRQRCMLTTIDLALNQGSEMGRVVEITPLLLVEPPLKLPRMGDTSRVCTGDGASLAIYFSSPSFDMVQMTAITRNHANHSAAAHFLMLPLPTSKF</sequence>
<evidence type="ECO:0000256" key="1">
    <source>
        <dbReference type="SAM" id="SignalP"/>
    </source>
</evidence>
<dbReference type="PROSITE" id="PS51318">
    <property type="entry name" value="TAT"/>
    <property type="match status" value="1"/>
</dbReference>
<dbReference type="AlphaFoldDB" id="A0A857J4A6"/>
<protein>
    <submittedName>
        <fullName evidence="2">Uncharacterized protein</fullName>
    </submittedName>
</protein>
<keyword evidence="1" id="KW-0732">Signal</keyword>
<dbReference type="Proteomes" id="UP000464787">
    <property type="component" value="Chromosome"/>
</dbReference>
<reference evidence="2 3" key="1">
    <citation type="submission" date="2020-01" db="EMBL/GenBank/DDBJ databases">
        <title>Genome sequencing of strain KACC 21265.</title>
        <authorList>
            <person name="Heo J."/>
            <person name="Kim S.-J."/>
            <person name="Kim J.-S."/>
            <person name="Hong S.-B."/>
            <person name="Kwon S.-W."/>
        </authorList>
    </citation>
    <scope>NUCLEOTIDE SEQUENCE [LARGE SCALE GENOMIC DNA]</scope>
    <source>
        <strain evidence="2 3">KACC 21265</strain>
    </source>
</reference>
<proteinExistence type="predicted"/>
<gene>
    <name evidence="2" type="ORF">GT347_11770</name>
</gene>
<feature type="chain" id="PRO_5032881000" evidence="1">
    <location>
        <begin position="29"/>
        <end position="208"/>
    </location>
</feature>
<dbReference type="EMBL" id="CP047650">
    <property type="protein sequence ID" value="QHI98616.1"/>
    <property type="molecule type" value="Genomic_DNA"/>
</dbReference>
<evidence type="ECO:0000313" key="2">
    <source>
        <dbReference type="EMBL" id="QHI98616.1"/>
    </source>
</evidence>
<feature type="signal peptide" evidence="1">
    <location>
        <begin position="1"/>
        <end position="28"/>
    </location>
</feature>
<name>A0A857J4A6_9BURK</name>